<accession>A0A445DC79</accession>
<evidence type="ECO:0000256" key="1">
    <source>
        <dbReference type="SAM" id="MobiDB-lite"/>
    </source>
</evidence>
<proteinExistence type="predicted"/>
<dbReference type="EMBL" id="SDMP01000004">
    <property type="protein sequence ID" value="RYR60747.1"/>
    <property type="molecule type" value="Genomic_DNA"/>
</dbReference>
<reference evidence="2 3" key="1">
    <citation type="submission" date="2019-01" db="EMBL/GenBank/DDBJ databases">
        <title>Sequencing of cultivated peanut Arachis hypogaea provides insights into genome evolution and oil improvement.</title>
        <authorList>
            <person name="Chen X."/>
        </authorList>
    </citation>
    <scope>NUCLEOTIDE SEQUENCE [LARGE SCALE GENOMIC DNA]</scope>
    <source>
        <strain evidence="3">cv. Fuhuasheng</strain>
        <tissue evidence="2">Leaves</tissue>
    </source>
</reference>
<name>A0A445DC79_ARAHY</name>
<evidence type="ECO:0000313" key="3">
    <source>
        <dbReference type="Proteomes" id="UP000289738"/>
    </source>
</evidence>
<feature type="region of interest" description="Disordered" evidence="1">
    <location>
        <begin position="117"/>
        <end position="247"/>
    </location>
</feature>
<evidence type="ECO:0008006" key="4">
    <source>
        <dbReference type="Google" id="ProtNLM"/>
    </source>
</evidence>
<comment type="caution">
    <text evidence="2">The sequence shown here is derived from an EMBL/GenBank/DDBJ whole genome shotgun (WGS) entry which is preliminary data.</text>
</comment>
<evidence type="ECO:0000313" key="2">
    <source>
        <dbReference type="EMBL" id="RYR60747.1"/>
    </source>
</evidence>
<dbReference type="Proteomes" id="UP000289738">
    <property type="component" value="Chromosome A04"/>
</dbReference>
<dbReference type="AlphaFoldDB" id="A0A445DC79"/>
<sequence>MALWRSVTSLIYFAVIEWHQIDRVLPQFGGVQPRPNPALNIDFMMSKDGRGGDRWFPYHLQKWHLYWDSRAETVLRFDVVVDPGPSHEFLEWWSQHGKRFLSPEMHLGDPRAVPIPVEASQRGAGRVPDMDRPEDVPDRRRLERRARVGTRRSQREWRRLDAAIDDDDDAGPARGRQRGQGGRRRGRGAADHRGRDPDDDDDDQHGPVGGDGAGAVAVDGVSTHDGRHGGEWYGSGMGDGADHGDAGLGSGPLGDYFVGLPAHDQPQQEGTPWVIPGSQWSDFLASDTLDADFGGAQFLEDITAIMQEDVPARRCGKTSGRQAPLDVDLNKSPTASVGDHFGLGGTPPSAYAAASESVAGPSAAPSILRHLHSLARMRTRMRSHLSAEVRGHGYPVIALRARICLDESCFMYFVP</sequence>
<feature type="compositionally biased region" description="Basic and acidic residues" evidence="1">
    <location>
        <begin position="153"/>
        <end position="162"/>
    </location>
</feature>
<feature type="compositionally biased region" description="Basic residues" evidence="1">
    <location>
        <begin position="142"/>
        <end position="152"/>
    </location>
</feature>
<organism evidence="2 3">
    <name type="scientific">Arachis hypogaea</name>
    <name type="common">Peanut</name>
    <dbReference type="NCBI Taxonomy" id="3818"/>
    <lineage>
        <taxon>Eukaryota</taxon>
        <taxon>Viridiplantae</taxon>
        <taxon>Streptophyta</taxon>
        <taxon>Embryophyta</taxon>
        <taxon>Tracheophyta</taxon>
        <taxon>Spermatophyta</taxon>
        <taxon>Magnoliopsida</taxon>
        <taxon>eudicotyledons</taxon>
        <taxon>Gunneridae</taxon>
        <taxon>Pentapetalae</taxon>
        <taxon>rosids</taxon>
        <taxon>fabids</taxon>
        <taxon>Fabales</taxon>
        <taxon>Fabaceae</taxon>
        <taxon>Papilionoideae</taxon>
        <taxon>50 kb inversion clade</taxon>
        <taxon>dalbergioids sensu lato</taxon>
        <taxon>Dalbergieae</taxon>
        <taxon>Pterocarpus clade</taxon>
        <taxon>Arachis</taxon>
    </lineage>
</organism>
<protein>
    <recommendedName>
        <fullName evidence="4">Aminotransferase-like plant mobile domain-containing protein</fullName>
    </recommendedName>
</protein>
<feature type="compositionally biased region" description="Basic and acidic residues" evidence="1">
    <location>
        <begin position="128"/>
        <end position="141"/>
    </location>
</feature>
<keyword evidence="3" id="KW-1185">Reference proteome</keyword>
<feature type="compositionally biased region" description="Basic residues" evidence="1">
    <location>
        <begin position="175"/>
        <end position="187"/>
    </location>
</feature>
<gene>
    <name evidence="2" type="ORF">Ahy_A04g017803</name>
</gene>